<dbReference type="Proteomes" id="UP001515500">
    <property type="component" value="Chromosome 24"/>
</dbReference>
<proteinExistence type="predicted"/>
<dbReference type="GeneID" id="120252778"/>
<sequence length="339" mass="38526">MCSHFLMYLIGLIIYDLNFWTGMFKFIGMYAKAKSLSGAKRDFGKTVRTAGSNALFAALTEISDNVLSGAETNGLNGMVTGFHQGILRLAMEPTLLLGAALMEGGSDRKIELVCGPRDDEQRRYIEGYLQAMLDTRYQIARLRVSVAEDQVCLENLPANTSIINEIMENVKSVLVSKNLLEGNSSTASHPFRHVRTENANFFHHYNCNLNMYHICGLQNIAKIVFELFLPIELQEWRVWPTVRTLCEHLFVHYTIHKLHEEANKFLVDIRSKTKKDGDKDEPSKEGRKRHAWTRALGKFVLSSMFAYVNGWLCRHLPSLILRRIASGFLLSFLDKNSST</sequence>
<dbReference type="RefSeq" id="XP_039116861.1">
    <property type="nucleotide sequence ID" value="XM_039260927.1"/>
</dbReference>
<evidence type="ECO:0000313" key="4">
    <source>
        <dbReference type="RefSeq" id="XP_039116861.1"/>
    </source>
</evidence>
<keyword evidence="2" id="KW-1185">Reference proteome</keyword>
<keyword evidence="1" id="KW-1133">Transmembrane helix</keyword>
<keyword evidence="1" id="KW-0472">Membrane</keyword>
<evidence type="ECO:0000313" key="2">
    <source>
        <dbReference type="Proteomes" id="UP001515500"/>
    </source>
</evidence>
<evidence type="ECO:0000256" key="1">
    <source>
        <dbReference type="SAM" id="Phobius"/>
    </source>
</evidence>
<organism evidence="2 3">
    <name type="scientific">Dioscorea cayennensis subsp. rotundata</name>
    <name type="common">White Guinea yam</name>
    <name type="synonym">Dioscorea rotundata</name>
    <dbReference type="NCBI Taxonomy" id="55577"/>
    <lineage>
        <taxon>Eukaryota</taxon>
        <taxon>Viridiplantae</taxon>
        <taxon>Streptophyta</taxon>
        <taxon>Embryophyta</taxon>
        <taxon>Tracheophyta</taxon>
        <taxon>Spermatophyta</taxon>
        <taxon>Magnoliopsida</taxon>
        <taxon>Liliopsida</taxon>
        <taxon>Dioscoreales</taxon>
        <taxon>Dioscoreaceae</taxon>
        <taxon>Dioscorea</taxon>
    </lineage>
</organism>
<reference evidence="3 4" key="1">
    <citation type="submission" date="2025-04" db="UniProtKB">
        <authorList>
            <consortium name="RefSeq"/>
        </authorList>
    </citation>
    <scope>IDENTIFICATION</scope>
</reference>
<keyword evidence="1" id="KW-0812">Transmembrane</keyword>
<protein>
    <submittedName>
        <fullName evidence="3 4">Uncharacterized protein LOC120252778 isoform X1</fullName>
    </submittedName>
</protein>
<dbReference type="AlphaFoldDB" id="A0AB40API8"/>
<accession>A0AB40API8</accession>
<name>A0AB40API8_DIOCR</name>
<feature type="transmembrane region" description="Helical" evidence="1">
    <location>
        <begin position="6"/>
        <end position="31"/>
    </location>
</feature>
<evidence type="ECO:0000313" key="3">
    <source>
        <dbReference type="RefSeq" id="XP_039116860.1"/>
    </source>
</evidence>
<gene>
    <name evidence="3 4" type="primary">LOC120252778</name>
</gene>
<dbReference type="RefSeq" id="XP_039116860.1">
    <property type="nucleotide sequence ID" value="XM_039260926.1"/>
</dbReference>